<evidence type="ECO:0000313" key="3">
    <source>
        <dbReference type="Proteomes" id="UP000009223"/>
    </source>
</evidence>
<keyword evidence="1" id="KW-0472">Membrane</keyword>
<name>F5YPR1_TREPZ</name>
<keyword evidence="1" id="KW-1133">Transmembrane helix</keyword>
<keyword evidence="1" id="KW-0812">Transmembrane</keyword>
<protein>
    <submittedName>
        <fullName evidence="2">Uncharacterized protein</fullName>
    </submittedName>
</protein>
<keyword evidence="3" id="KW-1185">Reference proteome</keyword>
<reference evidence="2 3" key="2">
    <citation type="journal article" date="2011" name="ISME J.">
        <title>RNA-seq reveals cooperative metabolic interactions between two termite-gut spirochete species in co-culture.</title>
        <authorList>
            <person name="Rosenthal A.Z."/>
            <person name="Matson E.G."/>
            <person name="Eldar A."/>
            <person name="Leadbetter J.R."/>
        </authorList>
    </citation>
    <scope>NUCLEOTIDE SEQUENCE [LARGE SCALE GENOMIC DNA]</scope>
    <source>
        <strain evidence="3">ATCC BAA-887 / DSM 12427 / ZAS-2</strain>
    </source>
</reference>
<evidence type="ECO:0000313" key="2">
    <source>
        <dbReference type="EMBL" id="AEF84240.1"/>
    </source>
</evidence>
<dbReference type="Proteomes" id="UP000009223">
    <property type="component" value="Chromosome"/>
</dbReference>
<sequence length="51" mass="5564">MNDSVTPKKTGKDKKITLSPFLVRLIRIGGLIIFILAACLFGFLISSRAAK</sequence>
<dbReference type="HOGENOM" id="CLU_3105071_0_0_12"/>
<dbReference type="EMBL" id="CP001843">
    <property type="protein sequence ID" value="AEF84240.1"/>
    <property type="molecule type" value="Genomic_DNA"/>
</dbReference>
<gene>
    <name evidence="2" type="ordered locus">TREPR_3781</name>
</gene>
<reference evidence="3" key="1">
    <citation type="submission" date="2009-12" db="EMBL/GenBank/DDBJ databases">
        <title>Complete sequence of Treponema primitia strain ZAS-2.</title>
        <authorList>
            <person name="Tetu S.G."/>
            <person name="Matson E."/>
            <person name="Ren Q."/>
            <person name="Seshadri R."/>
            <person name="Elbourne L."/>
            <person name="Hassan K.A."/>
            <person name="Durkin A."/>
            <person name="Radune D."/>
            <person name="Mohamoud Y."/>
            <person name="Shay R."/>
            <person name="Jin S."/>
            <person name="Zhang X."/>
            <person name="Lucey K."/>
            <person name="Ballor N.R."/>
            <person name="Ottesen E."/>
            <person name="Rosenthal R."/>
            <person name="Allen A."/>
            <person name="Leadbetter J.R."/>
            <person name="Paulsen I.T."/>
        </authorList>
    </citation>
    <scope>NUCLEOTIDE SEQUENCE [LARGE SCALE GENOMIC DNA]</scope>
    <source>
        <strain evidence="3">ATCC BAA-887 / DSM 12427 / ZAS-2</strain>
    </source>
</reference>
<organism evidence="2 3">
    <name type="scientific">Treponema primitia (strain ATCC BAA-887 / DSM 12427 / ZAS-2)</name>
    <dbReference type="NCBI Taxonomy" id="545694"/>
    <lineage>
        <taxon>Bacteria</taxon>
        <taxon>Pseudomonadati</taxon>
        <taxon>Spirochaetota</taxon>
        <taxon>Spirochaetia</taxon>
        <taxon>Spirochaetales</taxon>
        <taxon>Treponemataceae</taxon>
        <taxon>Treponema</taxon>
    </lineage>
</organism>
<dbReference type="KEGG" id="tpi:TREPR_3781"/>
<proteinExistence type="predicted"/>
<dbReference type="AlphaFoldDB" id="F5YPR1"/>
<feature type="transmembrane region" description="Helical" evidence="1">
    <location>
        <begin position="21"/>
        <end position="45"/>
    </location>
</feature>
<evidence type="ECO:0000256" key="1">
    <source>
        <dbReference type="SAM" id="Phobius"/>
    </source>
</evidence>
<accession>F5YPR1</accession>